<dbReference type="RefSeq" id="WP_093449331.1">
    <property type="nucleotide sequence ID" value="NZ_CP051251.1"/>
</dbReference>
<keyword evidence="3" id="KW-1185">Reference proteome</keyword>
<evidence type="ECO:0000313" key="2">
    <source>
        <dbReference type="EMBL" id="SFC23132.1"/>
    </source>
</evidence>
<dbReference type="EMBL" id="FOLX01000001">
    <property type="protein sequence ID" value="SFC23132.1"/>
    <property type="molecule type" value="Genomic_DNA"/>
</dbReference>
<evidence type="ECO:0000313" key="3">
    <source>
        <dbReference type="Proteomes" id="UP000231644"/>
    </source>
</evidence>
<dbReference type="STRING" id="517719.SAMN05421762_0246"/>
<accession>A0A1I1HHT7</accession>
<protein>
    <recommendedName>
        <fullName evidence="4">PH domain-containing protein</fullName>
    </recommendedName>
</protein>
<name>A0A1I1HHT7_9RHOB</name>
<keyword evidence="1" id="KW-1133">Transmembrane helix</keyword>
<organism evidence="2 3">
    <name type="scientific">Pseudooceanicola nitratireducens</name>
    <dbReference type="NCBI Taxonomy" id="517719"/>
    <lineage>
        <taxon>Bacteria</taxon>
        <taxon>Pseudomonadati</taxon>
        <taxon>Pseudomonadota</taxon>
        <taxon>Alphaproteobacteria</taxon>
        <taxon>Rhodobacterales</taxon>
        <taxon>Paracoccaceae</taxon>
        <taxon>Pseudooceanicola</taxon>
    </lineage>
</organism>
<keyword evidence="1" id="KW-0472">Membrane</keyword>
<evidence type="ECO:0000256" key="1">
    <source>
        <dbReference type="SAM" id="Phobius"/>
    </source>
</evidence>
<gene>
    <name evidence="2" type="ORF">SAMN05421762_0246</name>
</gene>
<feature type="transmembrane region" description="Helical" evidence="1">
    <location>
        <begin position="42"/>
        <end position="60"/>
    </location>
</feature>
<sequence length="147" mass="16127">MRVHYRHGTADRRLLKGASIGLGTVLAVALVIWPPVEIWRHVLAWVLAATAVLGGLLSLLMRPRRHLLITDGAVILHPDGPRRVVPLMQIHHVEVIGSAARPGPGQGVVIQLRNGERIDISHLIGRRARLAPLFEHLGVRVQRVLGS</sequence>
<evidence type="ECO:0008006" key="4">
    <source>
        <dbReference type="Google" id="ProtNLM"/>
    </source>
</evidence>
<proteinExistence type="predicted"/>
<reference evidence="2 3" key="1">
    <citation type="submission" date="2016-10" db="EMBL/GenBank/DDBJ databases">
        <authorList>
            <person name="de Groot N.N."/>
        </authorList>
    </citation>
    <scope>NUCLEOTIDE SEQUENCE [LARGE SCALE GENOMIC DNA]</scope>
    <source>
        <strain evidence="2 3">DSM 29619</strain>
    </source>
</reference>
<dbReference type="Proteomes" id="UP000231644">
    <property type="component" value="Unassembled WGS sequence"/>
</dbReference>
<feature type="transmembrane region" description="Helical" evidence="1">
    <location>
        <begin position="14"/>
        <end position="36"/>
    </location>
</feature>
<keyword evidence="1" id="KW-0812">Transmembrane</keyword>
<dbReference type="AlphaFoldDB" id="A0A1I1HHT7"/>